<keyword evidence="2" id="KW-1185">Reference proteome</keyword>
<name>A0ACC0BTM8_CATRO</name>
<sequence length="201" mass="22339">MGIWSLIISDSYLQSTGTTRCRVCHPLINHLKLLSSVSCLLDCTGIILGQGWRWNWKIVVGVGLSLVTSVLRGSFLLFHDLYQIGNVKTTGISIPVETIFCTRFNSTSRGKPLKSTEKGVMEDWCGNENLNNMYSSDWKGKAVIEDCDGNRNSKGDERRNNNAVGGVATDGHNKHTYSCNLNKDIGEETVRNSGARRRLEQ</sequence>
<reference evidence="2" key="1">
    <citation type="journal article" date="2023" name="Nat. Plants">
        <title>Single-cell RNA sequencing provides a high-resolution roadmap for understanding the multicellular compartmentation of specialized metabolism.</title>
        <authorList>
            <person name="Sun S."/>
            <person name="Shen X."/>
            <person name="Li Y."/>
            <person name="Li Y."/>
            <person name="Wang S."/>
            <person name="Li R."/>
            <person name="Zhang H."/>
            <person name="Shen G."/>
            <person name="Guo B."/>
            <person name="Wei J."/>
            <person name="Xu J."/>
            <person name="St-Pierre B."/>
            <person name="Chen S."/>
            <person name="Sun C."/>
        </authorList>
    </citation>
    <scope>NUCLEOTIDE SEQUENCE [LARGE SCALE GENOMIC DNA]</scope>
</reference>
<accession>A0ACC0BTM8</accession>
<proteinExistence type="predicted"/>
<evidence type="ECO:0000313" key="2">
    <source>
        <dbReference type="Proteomes" id="UP001060085"/>
    </source>
</evidence>
<gene>
    <name evidence="1" type="ORF">M9H77_06940</name>
</gene>
<organism evidence="1 2">
    <name type="scientific">Catharanthus roseus</name>
    <name type="common">Madagascar periwinkle</name>
    <name type="synonym">Vinca rosea</name>
    <dbReference type="NCBI Taxonomy" id="4058"/>
    <lineage>
        <taxon>Eukaryota</taxon>
        <taxon>Viridiplantae</taxon>
        <taxon>Streptophyta</taxon>
        <taxon>Embryophyta</taxon>
        <taxon>Tracheophyta</taxon>
        <taxon>Spermatophyta</taxon>
        <taxon>Magnoliopsida</taxon>
        <taxon>eudicotyledons</taxon>
        <taxon>Gunneridae</taxon>
        <taxon>Pentapetalae</taxon>
        <taxon>asterids</taxon>
        <taxon>lamiids</taxon>
        <taxon>Gentianales</taxon>
        <taxon>Apocynaceae</taxon>
        <taxon>Rauvolfioideae</taxon>
        <taxon>Vinceae</taxon>
        <taxon>Catharanthinae</taxon>
        <taxon>Catharanthus</taxon>
    </lineage>
</organism>
<protein>
    <submittedName>
        <fullName evidence="1">Uncharacterized protein</fullName>
    </submittedName>
</protein>
<dbReference type="EMBL" id="CM044702">
    <property type="protein sequence ID" value="KAI5675990.1"/>
    <property type="molecule type" value="Genomic_DNA"/>
</dbReference>
<evidence type="ECO:0000313" key="1">
    <source>
        <dbReference type="EMBL" id="KAI5675990.1"/>
    </source>
</evidence>
<dbReference type="Proteomes" id="UP001060085">
    <property type="component" value="Linkage Group LG02"/>
</dbReference>
<comment type="caution">
    <text evidence="1">The sequence shown here is derived from an EMBL/GenBank/DDBJ whole genome shotgun (WGS) entry which is preliminary data.</text>
</comment>